<evidence type="ECO:0000313" key="3">
    <source>
        <dbReference type="Proteomes" id="UP000266643"/>
    </source>
</evidence>
<feature type="transmembrane region" description="Helical" evidence="1">
    <location>
        <begin position="41"/>
        <end position="62"/>
    </location>
</feature>
<proteinExistence type="predicted"/>
<evidence type="ECO:0000313" key="2">
    <source>
        <dbReference type="EMBL" id="RHY63367.1"/>
    </source>
</evidence>
<organism evidence="2 3">
    <name type="scientific">Aphanomyces astaci</name>
    <name type="common">Crayfish plague agent</name>
    <dbReference type="NCBI Taxonomy" id="112090"/>
    <lineage>
        <taxon>Eukaryota</taxon>
        <taxon>Sar</taxon>
        <taxon>Stramenopiles</taxon>
        <taxon>Oomycota</taxon>
        <taxon>Saprolegniomycetes</taxon>
        <taxon>Saprolegniales</taxon>
        <taxon>Verrucalvaceae</taxon>
        <taxon>Aphanomyces</taxon>
    </lineage>
</organism>
<dbReference type="InterPro" id="IPR027948">
    <property type="entry name" value="DUF4436"/>
</dbReference>
<reference evidence="2 3" key="1">
    <citation type="submission" date="2018-08" db="EMBL/GenBank/DDBJ databases">
        <title>Aphanomyces genome sequencing and annotation.</title>
        <authorList>
            <person name="Minardi D."/>
            <person name="Oidtmann B."/>
            <person name="Van Der Giezen M."/>
            <person name="Studholme D.J."/>
        </authorList>
    </citation>
    <scope>NUCLEOTIDE SEQUENCE [LARGE SCALE GENOMIC DNA]</scope>
    <source>
        <strain evidence="2 3">D2</strain>
    </source>
</reference>
<dbReference type="AlphaFoldDB" id="A0A397DJE5"/>
<gene>
    <name evidence="2" type="ORF">DYB30_004154</name>
</gene>
<name>A0A397DJE5_APHAT</name>
<protein>
    <recommendedName>
        <fullName evidence="4">Transmembrane protein</fullName>
    </recommendedName>
</protein>
<keyword evidence="1" id="KW-0472">Membrane</keyword>
<feature type="transmembrane region" description="Helical" evidence="1">
    <location>
        <begin position="304"/>
        <end position="326"/>
    </location>
</feature>
<keyword evidence="1" id="KW-1133">Transmembrane helix</keyword>
<dbReference type="EMBL" id="QUTD01005211">
    <property type="protein sequence ID" value="RHY63367.1"/>
    <property type="molecule type" value="Genomic_DNA"/>
</dbReference>
<dbReference type="Pfam" id="PF14494">
    <property type="entry name" value="DUF4436"/>
    <property type="match status" value="1"/>
</dbReference>
<dbReference type="VEuPathDB" id="FungiDB:H257_12928"/>
<feature type="transmembrane region" description="Helical" evidence="1">
    <location>
        <begin position="241"/>
        <end position="267"/>
    </location>
</feature>
<comment type="caution">
    <text evidence="2">The sequence shown here is derived from an EMBL/GenBank/DDBJ whole genome shotgun (WGS) entry which is preliminary data.</text>
</comment>
<evidence type="ECO:0000256" key="1">
    <source>
        <dbReference type="SAM" id="Phobius"/>
    </source>
</evidence>
<evidence type="ECO:0008006" key="4">
    <source>
        <dbReference type="Google" id="ProtNLM"/>
    </source>
</evidence>
<keyword evidence="1" id="KW-0812">Transmembrane</keyword>
<accession>A0A397DJE5</accession>
<sequence length="351" mass="38552">MTISDRSNASSSSISFHSPTALLSSLPEDSKMAPPDKRMQLQLLTIAGLVVFFLGIAIPFTLTQAASETKVHGYQVLYSTPSKPDTIVLNTVISSISTETYELVMTTTIVDIPKRLASNDTLYKPFRVQVGPGAIVITPNITNLKVPLITKIPLVKGSTAWYPFDKYLTAVETEAFVGTSPFMGQKAEAIDVAVVVKTPEDFNWRYKVRKMTSDDFDNDGPPGTPSISTSLTIEVSRKFNVYAALVFVCVWSVTISVGYIGSCAVIWKHRPPDSPAIFVSALFAVPTVRNMLPGRPPYGCLFDILCTYFSIAVILVFLVWVSIAYMKKVEPEHPAKKADQCHRSVDGTYHP</sequence>
<dbReference type="Proteomes" id="UP000266643">
    <property type="component" value="Unassembled WGS sequence"/>
</dbReference>